<comment type="catalytic activity">
    <reaction evidence="7">
        <text>chorismate + L-glutamine = anthranilate + pyruvate + L-glutamate + H(+)</text>
        <dbReference type="Rhea" id="RHEA:21732"/>
        <dbReference type="ChEBI" id="CHEBI:15361"/>
        <dbReference type="ChEBI" id="CHEBI:15378"/>
        <dbReference type="ChEBI" id="CHEBI:16567"/>
        <dbReference type="ChEBI" id="CHEBI:29748"/>
        <dbReference type="ChEBI" id="CHEBI:29985"/>
        <dbReference type="ChEBI" id="CHEBI:58359"/>
        <dbReference type="EC" id="4.1.3.27"/>
    </reaction>
</comment>
<dbReference type="InterPro" id="IPR006805">
    <property type="entry name" value="Anth_synth_I_N"/>
</dbReference>
<dbReference type="NCBIfam" id="NF010079">
    <property type="entry name" value="PRK13564.1"/>
    <property type="match status" value="1"/>
</dbReference>
<dbReference type="InterPro" id="IPR005801">
    <property type="entry name" value="ADC_synthase"/>
</dbReference>
<dbReference type="EC" id="4.1.3.27" evidence="3"/>
<dbReference type="InterPro" id="IPR019999">
    <property type="entry name" value="Anth_synth_I-like"/>
</dbReference>
<dbReference type="Proteomes" id="UP000824150">
    <property type="component" value="Unassembled WGS sequence"/>
</dbReference>
<dbReference type="PANTHER" id="PTHR11236:SF49">
    <property type="entry name" value="ANTHRANILATE SYNTHASE COMPONENT 1"/>
    <property type="match status" value="1"/>
</dbReference>
<keyword evidence="4" id="KW-0479">Metal-binding</keyword>
<reference evidence="10" key="2">
    <citation type="submission" date="2021-04" db="EMBL/GenBank/DDBJ databases">
        <authorList>
            <person name="Gilroy R."/>
        </authorList>
    </citation>
    <scope>NUCLEOTIDE SEQUENCE</scope>
    <source>
        <strain evidence="10">687</strain>
    </source>
</reference>
<dbReference type="EMBL" id="JAHLFG010000021">
    <property type="protein sequence ID" value="MBU3826220.1"/>
    <property type="molecule type" value="Genomic_DNA"/>
</dbReference>
<reference evidence="10" key="1">
    <citation type="journal article" date="2021" name="PeerJ">
        <title>Extensive microbial diversity within the chicken gut microbiome revealed by metagenomics and culture.</title>
        <authorList>
            <person name="Gilroy R."/>
            <person name="Ravi A."/>
            <person name="Getino M."/>
            <person name="Pursley I."/>
            <person name="Horton D.L."/>
            <person name="Alikhan N.F."/>
            <person name="Baker D."/>
            <person name="Gharbi K."/>
            <person name="Hall N."/>
            <person name="Watson M."/>
            <person name="Adriaenssens E.M."/>
            <person name="Foster-Nyarko E."/>
            <person name="Jarju S."/>
            <person name="Secka A."/>
            <person name="Antonio M."/>
            <person name="Oren A."/>
            <person name="Chaudhuri R.R."/>
            <person name="La Ragione R."/>
            <person name="Hildebrand F."/>
            <person name="Pallen M.J."/>
        </authorList>
    </citation>
    <scope>NUCLEOTIDE SEQUENCE</scope>
    <source>
        <strain evidence="10">687</strain>
    </source>
</reference>
<dbReference type="SUPFAM" id="SSF56322">
    <property type="entry name" value="ADC synthase"/>
    <property type="match status" value="1"/>
</dbReference>
<dbReference type="GO" id="GO:0000162">
    <property type="term" value="P:L-tryptophan biosynthetic process"/>
    <property type="evidence" value="ECO:0007669"/>
    <property type="project" value="TreeGrafter"/>
</dbReference>
<dbReference type="PRINTS" id="PR00095">
    <property type="entry name" value="ANTSNTHASEI"/>
</dbReference>
<name>A0A9E2NRT0_9GAMM</name>
<evidence type="ECO:0000313" key="10">
    <source>
        <dbReference type="EMBL" id="MBU3826220.1"/>
    </source>
</evidence>
<comment type="cofactor">
    <cofactor evidence="1">
        <name>Mg(2+)</name>
        <dbReference type="ChEBI" id="CHEBI:18420"/>
    </cofactor>
</comment>
<evidence type="ECO:0000256" key="1">
    <source>
        <dbReference type="ARBA" id="ARBA00001946"/>
    </source>
</evidence>
<protein>
    <recommendedName>
        <fullName evidence="3">anthranilate synthase</fullName>
        <ecNumber evidence="3">4.1.3.27</ecNumber>
    </recommendedName>
</protein>
<feature type="domain" description="Chorismate-utilising enzyme C-terminal" evidence="8">
    <location>
        <begin position="225"/>
        <end position="484"/>
    </location>
</feature>
<evidence type="ECO:0000256" key="4">
    <source>
        <dbReference type="ARBA" id="ARBA00022723"/>
    </source>
</evidence>
<proteinExistence type="inferred from homology"/>
<sequence>MQVLNLNARYQAQVHALYDALRASQTMLLESAEVVDKSGKQSLIGLDCALKISADEKQVRLLPQNDNGRLLCQKLQAKFTLIAQDKGFAIYFEKSTEVDEIKRLHAPGPLDVLRALRQELASFKQLVFAGMIGFDFIRTFESFPPLPDEPDALPYLCFYLFDLSITVNHIHKSLSIDLFALNDSQYRTLALKALELKTKIDQKDFSLTAPTEATLPAFRPSLDDAAFGQLVEQFKTHILAGDVFQVVPSRSFTLPCTKPYRAYCALKSQNPSPYAFYFTDDDFTLFGASPEFALRYDANTHEACISPIAGTRPRGISADGTLDSALDTRLELELRTDKKEIAEHLMLVDLARNDLARVALPGTRRTHNLLHVDRYQSVMHLVSDVTATLRPDLDALHAYLAAMNMGTLSGAPKIKAHELIYRYSGKRRGFYGGIIGILSADGTFDSCIVIRSALVRNGMAEVQAGCGVVYDSDPQAETLETLNKARSVLLAIGAAENEQ</sequence>
<evidence type="ECO:0000256" key="3">
    <source>
        <dbReference type="ARBA" id="ARBA00012266"/>
    </source>
</evidence>
<evidence type="ECO:0000313" key="11">
    <source>
        <dbReference type="Proteomes" id="UP000824150"/>
    </source>
</evidence>
<dbReference type="AlphaFoldDB" id="A0A9E2NRT0"/>
<gene>
    <name evidence="10" type="ORF">IAA31_01825</name>
</gene>
<dbReference type="NCBIfam" id="TIGR00565">
    <property type="entry name" value="trpE_proteo"/>
    <property type="match status" value="1"/>
</dbReference>
<evidence type="ECO:0000256" key="7">
    <source>
        <dbReference type="ARBA" id="ARBA00047683"/>
    </source>
</evidence>
<comment type="caution">
    <text evidence="10">The sequence shown here is derived from an EMBL/GenBank/DDBJ whole genome shotgun (WGS) entry which is preliminary data.</text>
</comment>
<dbReference type="Pfam" id="PF04715">
    <property type="entry name" value="Anth_synt_I_N"/>
    <property type="match status" value="1"/>
</dbReference>
<evidence type="ECO:0000259" key="9">
    <source>
        <dbReference type="Pfam" id="PF04715"/>
    </source>
</evidence>
<evidence type="ECO:0000256" key="5">
    <source>
        <dbReference type="ARBA" id="ARBA00022842"/>
    </source>
</evidence>
<evidence type="ECO:0000256" key="2">
    <source>
        <dbReference type="ARBA" id="ARBA00009562"/>
    </source>
</evidence>
<dbReference type="InterPro" id="IPR005257">
    <property type="entry name" value="Anth_synth_I_TrpE"/>
</dbReference>
<keyword evidence="5" id="KW-0460">Magnesium</keyword>
<accession>A0A9E2NRT0</accession>
<dbReference type="GO" id="GO:0004049">
    <property type="term" value="F:anthranilate synthase activity"/>
    <property type="evidence" value="ECO:0007669"/>
    <property type="project" value="UniProtKB-EC"/>
</dbReference>
<dbReference type="Pfam" id="PF00425">
    <property type="entry name" value="Chorismate_bind"/>
    <property type="match status" value="1"/>
</dbReference>
<comment type="similarity">
    <text evidence="2">Belongs to the anthranilate synthase component I family.</text>
</comment>
<evidence type="ECO:0000259" key="8">
    <source>
        <dbReference type="Pfam" id="PF00425"/>
    </source>
</evidence>
<dbReference type="InterPro" id="IPR015890">
    <property type="entry name" value="Chorismate_C"/>
</dbReference>
<dbReference type="PANTHER" id="PTHR11236">
    <property type="entry name" value="AMINOBENZOATE/ANTHRANILATE SYNTHASE"/>
    <property type="match status" value="1"/>
</dbReference>
<dbReference type="Gene3D" id="3.60.120.10">
    <property type="entry name" value="Anthranilate synthase"/>
    <property type="match status" value="1"/>
</dbReference>
<dbReference type="GO" id="GO:0046872">
    <property type="term" value="F:metal ion binding"/>
    <property type="evidence" value="ECO:0007669"/>
    <property type="project" value="UniProtKB-KW"/>
</dbReference>
<organism evidence="10 11">
    <name type="scientific">Candidatus Anaerobiospirillum merdipullorum</name>
    <dbReference type="NCBI Taxonomy" id="2838450"/>
    <lineage>
        <taxon>Bacteria</taxon>
        <taxon>Pseudomonadati</taxon>
        <taxon>Pseudomonadota</taxon>
        <taxon>Gammaproteobacteria</taxon>
        <taxon>Aeromonadales</taxon>
        <taxon>Succinivibrionaceae</taxon>
        <taxon>Anaerobiospirillum</taxon>
    </lineage>
</organism>
<keyword evidence="6 10" id="KW-0456">Lyase</keyword>
<feature type="domain" description="Anthranilate synthase component I N-terminal" evidence="9">
    <location>
        <begin position="13"/>
        <end position="174"/>
    </location>
</feature>
<evidence type="ECO:0000256" key="6">
    <source>
        <dbReference type="ARBA" id="ARBA00023239"/>
    </source>
</evidence>